<evidence type="ECO:0000256" key="1">
    <source>
        <dbReference type="SAM" id="MobiDB-lite"/>
    </source>
</evidence>
<evidence type="ECO:0000313" key="3">
    <source>
        <dbReference type="Proteomes" id="UP001460270"/>
    </source>
</evidence>
<sequence>MAPQMAQQPHSAGQMLAQISRQNGAPQTVAPASTSSPLHAGPNGGWPGSAAGARPQFNNPKVAPQAAKTMPPQFAAVGGFSNSFNQMPTGTAPTQSNSAPYPPMNPRATINSYDGCQSGPQFPSRAAEAVWPQWQGQQHPQGNAEQHPHAQGNQQDMFPDVLSMLDQPAAFNSDDFEIPMYSSFNE</sequence>
<evidence type="ECO:0000313" key="2">
    <source>
        <dbReference type="EMBL" id="KAK7886033.1"/>
    </source>
</evidence>
<proteinExistence type="predicted"/>
<accession>A0AAW0N4K7</accession>
<dbReference type="EMBL" id="JBBPFD010000019">
    <property type="protein sequence ID" value="KAK7886033.1"/>
    <property type="molecule type" value="Genomic_DNA"/>
</dbReference>
<evidence type="ECO:0008006" key="4">
    <source>
        <dbReference type="Google" id="ProtNLM"/>
    </source>
</evidence>
<reference evidence="3" key="1">
    <citation type="submission" date="2024-04" db="EMBL/GenBank/DDBJ databases">
        <title>Salinicola lusitanus LLJ914,a marine bacterium isolated from the Okinawa Trough.</title>
        <authorList>
            <person name="Li J."/>
        </authorList>
    </citation>
    <scope>NUCLEOTIDE SEQUENCE [LARGE SCALE GENOMIC DNA]</scope>
</reference>
<feature type="region of interest" description="Disordered" evidence="1">
    <location>
        <begin position="1"/>
        <end position="158"/>
    </location>
</feature>
<protein>
    <recommendedName>
        <fullName evidence="4">Aryl hydrocarbon receptor nuclear translocator</fullName>
    </recommendedName>
</protein>
<comment type="caution">
    <text evidence="2">The sequence shown here is derived from an EMBL/GenBank/DDBJ whole genome shotgun (WGS) entry which is preliminary data.</text>
</comment>
<dbReference type="AlphaFoldDB" id="A0AAW0N4K7"/>
<feature type="compositionally biased region" description="Low complexity" evidence="1">
    <location>
        <begin position="131"/>
        <end position="142"/>
    </location>
</feature>
<feature type="compositionally biased region" description="Polar residues" evidence="1">
    <location>
        <begin position="108"/>
        <end position="121"/>
    </location>
</feature>
<feature type="compositionally biased region" description="Polar residues" evidence="1">
    <location>
        <begin position="80"/>
        <end position="99"/>
    </location>
</feature>
<feature type="compositionally biased region" description="Polar residues" evidence="1">
    <location>
        <begin position="1"/>
        <end position="37"/>
    </location>
</feature>
<gene>
    <name evidence="2" type="ORF">WMY93_025654</name>
</gene>
<keyword evidence="3" id="KW-1185">Reference proteome</keyword>
<dbReference type="Proteomes" id="UP001460270">
    <property type="component" value="Unassembled WGS sequence"/>
</dbReference>
<name>A0AAW0N4K7_9GOBI</name>
<organism evidence="2 3">
    <name type="scientific">Mugilogobius chulae</name>
    <name type="common">yellowstripe goby</name>
    <dbReference type="NCBI Taxonomy" id="88201"/>
    <lineage>
        <taxon>Eukaryota</taxon>
        <taxon>Metazoa</taxon>
        <taxon>Chordata</taxon>
        <taxon>Craniata</taxon>
        <taxon>Vertebrata</taxon>
        <taxon>Euteleostomi</taxon>
        <taxon>Actinopterygii</taxon>
        <taxon>Neopterygii</taxon>
        <taxon>Teleostei</taxon>
        <taxon>Neoteleostei</taxon>
        <taxon>Acanthomorphata</taxon>
        <taxon>Gobiaria</taxon>
        <taxon>Gobiiformes</taxon>
        <taxon>Gobioidei</taxon>
        <taxon>Gobiidae</taxon>
        <taxon>Gobionellinae</taxon>
        <taxon>Mugilogobius</taxon>
    </lineage>
</organism>